<dbReference type="InterPro" id="IPR036259">
    <property type="entry name" value="MFS_trans_sf"/>
</dbReference>
<dbReference type="PROSITE" id="PS00216">
    <property type="entry name" value="SUGAR_TRANSPORT_1"/>
    <property type="match status" value="1"/>
</dbReference>
<feature type="transmembrane region" description="Helical" evidence="8">
    <location>
        <begin position="428"/>
        <end position="447"/>
    </location>
</feature>
<evidence type="ECO:0000256" key="7">
    <source>
        <dbReference type="ARBA" id="ARBA00023136"/>
    </source>
</evidence>
<dbReference type="SUPFAM" id="SSF103473">
    <property type="entry name" value="MFS general substrate transporter"/>
    <property type="match status" value="1"/>
</dbReference>
<proteinExistence type="predicted"/>
<reference evidence="10" key="2">
    <citation type="submission" date="2022-10" db="UniProtKB">
        <authorList>
            <consortium name="EnsemblMetazoa"/>
        </authorList>
    </citation>
    <scope>IDENTIFICATION</scope>
    <source>
        <strain evidence="10">LVP_AGWG</strain>
    </source>
</reference>
<accession>A0A903UAC7</accession>
<protein>
    <recommendedName>
        <fullName evidence="9">Major facilitator superfamily (MFS) profile domain-containing protein</fullName>
    </recommendedName>
</protein>
<feature type="domain" description="Major facilitator superfamily (MFS) profile" evidence="9">
    <location>
        <begin position="1"/>
        <end position="451"/>
    </location>
</feature>
<dbReference type="InterPro" id="IPR044775">
    <property type="entry name" value="MFS_ERD6/Tret1-like"/>
</dbReference>
<evidence type="ECO:0000256" key="4">
    <source>
        <dbReference type="ARBA" id="ARBA00022597"/>
    </source>
</evidence>
<feature type="transmembrane region" description="Helical" evidence="8">
    <location>
        <begin position="261"/>
        <end position="283"/>
    </location>
</feature>
<dbReference type="KEGG" id="aag:5568779"/>
<dbReference type="GO" id="GO:0005886">
    <property type="term" value="C:plasma membrane"/>
    <property type="evidence" value="ECO:0007669"/>
    <property type="project" value="UniProtKB-SubCell"/>
</dbReference>
<dbReference type="Proteomes" id="UP000008820">
    <property type="component" value="Chromosome 2"/>
</dbReference>
<keyword evidence="5 8" id="KW-0812">Transmembrane</keyword>
<dbReference type="Pfam" id="PF00083">
    <property type="entry name" value="Sugar_tr"/>
    <property type="match status" value="1"/>
</dbReference>
<dbReference type="PANTHER" id="PTHR48021">
    <property type="match status" value="1"/>
</dbReference>
<keyword evidence="2" id="KW-0813">Transport</keyword>
<reference evidence="10 11" key="1">
    <citation type="submission" date="2017-06" db="EMBL/GenBank/DDBJ databases">
        <title>Aedes aegypti genome working group (AGWG) sequencing and assembly.</title>
        <authorList>
            <consortium name="Aedes aegypti Genome Working Group (AGWG)"/>
            <person name="Matthews B.J."/>
        </authorList>
    </citation>
    <scope>NUCLEOTIDE SEQUENCE [LARGE SCALE GENOMIC DNA]</scope>
    <source>
        <strain evidence="10 11">LVP_AGWG</strain>
    </source>
</reference>
<feature type="transmembrane region" description="Helical" evidence="8">
    <location>
        <begin position="167"/>
        <end position="188"/>
    </location>
</feature>
<dbReference type="InterPro" id="IPR005828">
    <property type="entry name" value="MFS_sugar_transport-like"/>
</dbReference>
<dbReference type="EnsemblMetazoa" id="AAEL007126-RB">
    <property type="protein sequence ID" value="AAEL007126-PB"/>
    <property type="gene ID" value="AAEL007126"/>
</dbReference>
<dbReference type="InterPro" id="IPR005829">
    <property type="entry name" value="Sugar_transporter_CS"/>
</dbReference>
<feature type="transmembrane region" description="Helical" evidence="8">
    <location>
        <begin position="55"/>
        <end position="77"/>
    </location>
</feature>
<dbReference type="PANTHER" id="PTHR48021:SF33">
    <property type="entry name" value="AT22075P-RELATED"/>
    <property type="match status" value="1"/>
</dbReference>
<dbReference type="CDD" id="cd17358">
    <property type="entry name" value="MFS_GLUT6_8_Class3_like"/>
    <property type="match status" value="1"/>
</dbReference>
<dbReference type="InterPro" id="IPR050549">
    <property type="entry name" value="MFS_Trehalose_Transporter"/>
</dbReference>
<feature type="transmembrane region" description="Helical" evidence="8">
    <location>
        <begin position="84"/>
        <end position="108"/>
    </location>
</feature>
<evidence type="ECO:0000256" key="1">
    <source>
        <dbReference type="ARBA" id="ARBA00004651"/>
    </source>
</evidence>
<sequence>MSSKNSARNQYLATLCLNFLPFSYGVCCGWTSPSLPILLSYDSPLPGGPITSEEASWIGAFLCVGGFFGNIVSGWMADRFGRKLTACLAAIPQIIAWILVITAQNVYYLMGMRFLLGFSGGVCFMVIPMFIAEIAEDRIRGLLGSTLVFSCNLGILLMYILGDCLPYAMIPWILLVFPLVFLAGFLLIPDTPYYLMKRNDFVKSENSLRFYRGYHARTENVSIEFKKELVKLKDALYSDKHNEQEPRITFQDLTTAHATKAFLIGVSLMALNQFCGCFAMLNYTASIFSESGSTLSANMSAIVIGSIQMVGSYLSTVLVERAGRKLLLIISAAGIAIGQGIFAGFSYAKSLGHNVDSFDWLPLVCFSFSIFIGSVGVLTLPFLVLAEVMPQKIKGFAISFCMGILWIFAFVAIKYFSTLFDVLGMHGTMLLFSVCSLVGALFIALAVPETKGKSMEAIAKLMS</sequence>
<feature type="transmembrane region" description="Helical" evidence="8">
    <location>
        <begin position="12"/>
        <end position="35"/>
    </location>
</feature>
<evidence type="ECO:0000313" key="10">
    <source>
        <dbReference type="EnsemblMetazoa" id="AAEL007126-PB"/>
    </source>
</evidence>
<dbReference type="InterPro" id="IPR020846">
    <property type="entry name" value="MFS_dom"/>
</dbReference>
<gene>
    <name evidence="10" type="primary">5568779</name>
</gene>
<keyword evidence="3" id="KW-1003">Cell membrane</keyword>
<evidence type="ECO:0000313" key="11">
    <source>
        <dbReference type="Proteomes" id="UP000008820"/>
    </source>
</evidence>
<dbReference type="AlphaFoldDB" id="A0A903UAC7"/>
<organism evidence="10 11">
    <name type="scientific">Aedes aegypti</name>
    <name type="common">Yellowfever mosquito</name>
    <name type="synonym">Culex aegypti</name>
    <dbReference type="NCBI Taxonomy" id="7159"/>
    <lineage>
        <taxon>Eukaryota</taxon>
        <taxon>Metazoa</taxon>
        <taxon>Ecdysozoa</taxon>
        <taxon>Arthropoda</taxon>
        <taxon>Hexapoda</taxon>
        <taxon>Insecta</taxon>
        <taxon>Pterygota</taxon>
        <taxon>Neoptera</taxon>
        <taxon>Endopterygota</taxon>
        <taxon>Diptera</taxon>
        <taxon>Nematocera</taxon>
        <taxon>Culicoidea</taxon>
        <taxon>Culicidae</taxon>
        <taxon>Culicinae</taxon>
        <taxon>Aedini</taxon>
        <taxon>Aedes</taxon>
        <taxon>Stegomyia</taxon>
    </lineage>
</organism>
<feature type="transmembrane region" description="Helical" evidence="8">
    <location>
        <begin position="360"/>
        <end position="384"/>
    </location>
</feature>
<evidence type="ECO:0000256" key="8">
    <source>
        <dbReference type="SAM" id="Phobius"/>
    </source>
</evidence>
<feature type="transmembrane region" description="Helical" evidence="8">
    <location>
        <begin position="326"/>
        <end position="348"/>
    </location>
</feature>
<evidence type="ECO:0000256" key="6">
    <source>
        <dbReference type="ARBA" id="ARBA00022989"/>
    </source>
</evidence>
<dbReference type="PROSITE" id="PS50850">
    <property type="entry name" value="MFS"/>
    <property type="match status" value="1"/>
</dbReference>
<keyword evidence="4" id="KW-0762">Sugar transport</keyword>
<dbReference type="FunFam" id="1.20.1250.20:FF:000218">
    <property type="entry name" value="facilitated trehalose transporter Tret1"/>
    <property type="match status" value="1"/>
</dbReference>
<dbReference type="PROSITE" id="PS00217">
    <property type="entry name" value="SUGAR_TRANSPORT_2"/>
    <property type="match status" value="1"/>
</dbReference>
<evidence type="ECO:0000256" key="2">
    <source>
        <dbReference type="ARBA" id="ARBA00022448"/>
    </source>
</evidence>
<dbReference type="GO" id="GO:0051119">
    <property type="term" value="F:sugar transmembrane transporter activity"/>
    <property type="evidence" value="ECO:0007669"/>
    <property type="project" value="InterPro"/>
</dbReference>
<name>A0A903UAC7_AEDAE</name>
<feature type="transmembrane region" description="Helical" evidence="8">
    <location>
        <begin position="396"/>
        <end position="416"/>
    </location>
</feature>
<evidence type="ECO:0000256" key="3">
    <source>
        <dbReference type="ARBA" id="ARBA00022475"/>
    </source>
</evidence>
<keyword evidence="7 8" id="KW-0472">Membrane</keyword>
<keyword evidence="11" id="KW-1185">Reference proteome</keyword>
<dbReference type="OMA" id="LLGIHWV"/>
<evidence type="ECO:0000256" key="5">
    <source>
        <dbReference type="ARBA" id="ARBA00022692"/>
    </source>
</evidence>
<dbReference type="OrthoDB" id="6612291at2759"/>
<comment type="subcellular location">
    <subcellularLocation>
        <location evidence="1">Cell membrane</location>
        <topology evidence="1">Multi-pass membrane protein</topology>
    </subcellularLocation>
</comment>
<feature type="transmembrane region" description="Helical" evidence="8">
    <location>
        <begin position="142"/>
        <end position="161"/>
    </location>
</feature>
<feature type="transmembrane region" description="Helical" evidence="8">
    <location>
        <begin position="295"/>
        <end position="314"/>
    </location>
</feature>
<feature type="transmembrane region" description="Helical" evidence="8">
    <location>
        <begin position="114"/>
        <end position="135"/>
    </location>
</feature>
<keyword evidence="6 8" id="KW-1133">Transmembrane helix</keyword>
<evidence type="ECO:0000259" key="9">
    <source>
        <dbReference type="PROSITE" id="PS50850"/>
    </source>
</evidence>
<dbReference type="Gene3D" id="1.20.1250.20">
    <property type="entry name" value="MFS general substrate transporter like domains"/>
    <property type="match status" value="1"/>
</dbReference>